<dbReference type="Pfam" id="PF05057">
    <property type="entry name" value="DUF676"/>
    <property type="match status" value="1"/>
</dbReference>
<evidence type="ECO:0000313" key="6">
    <source>
        <dbReference type="EMBL" id="CDP36070.1"/>
    </source>
</evidence>
<gene>
    <name evidence="6" type="ORF">GNLVRS02_ARAD1B04620g</name>
</gene>
<proteinExistence type="inferred from homology"/>
<name>A0A060T4M8_BLAAD</name>
<dbReference type="PANTHER" id="PTHR12482:SF24">
    <property type="entry name" value="LIPID DROPLET PHOSPHOLIPASE 1"/>
    <property type="match status" value="1"/>
</dbReference>
<dbReference type="AlphaFoldDB" id="A0A060T4M8"/>
<comment type="similarity">
    <text evidence="1">Belongs to the putative lipase ROG1 family.</text>
</comment>
<protein>
    <submittedName>
        <fullName evidence="6">ARAD1B04620p</fullName>
    </submittedName>
</protein>
<keyword evidence="2" id="KW-0443">Lipid metabolism</keyword>
<reference evidence="6" key="1">
    <citation type="submission" date="2014-02" db="EMBL/GenBank/DDBJ databases">
        <authorList>
            <person name="Genoscope - CEA"/>
        </authorList>
    </citation>
    <scope>NUCLEOTIDE SEQUENCE</scope>
    <source>
        <strain evidence="6">LS3</strain>
    </source>
</reference>
<keyword evidence="4" id="KW-0812">Transmembrane</keyword>
<reference evidence="6" key="2">
    <citation type="submission" date="2014-06" db="EMBL/GenBank/DDBJ databases">
        <title>The complete genome of Blastobotrys (Arxula) adeninivorans LS3 - a yeast of biotechnological interest.</title>
        <authorList>
            <person name="Kunze G."/>
            <person name="Gaillardin C."/>
            <person name="Czernicka M."/>
            <person name="Durrens P."/>
            <person name="Martin T."/>
            <person name="Boer E."/>
            <person name="Gabaldon T."/>
            <person name="Cruz J."/>
            <person name="Talla E."/>
            <person name="Marck C."/>
            <person name="Goffeau A."/>
            <person name="Barbe V."/>
            <person name="Baret P."/>
            <person name="Baronian K."/>
            <person name="Beier S."/>
            <person name="Bleykasten C."/>
            <person name="Bode R."/>
            <person name="Casaregola S."/>
            <person name="Despons L."/>
            <person name="Fairhead C."/>
            <person name="Giersberg M."/>
            <person name="Gierski P."/>
            <person name="Hahnel U."/>
            <person name="Hartmann A."/>
            <person name="Jankowska D."/>
            <person name="Jubin C."/>
            <person name="Jung P."/>
            <person name="Lafontaine I."/>
            <person name="Leh-Louis V."/>
            <person name="Lemaire M."/>
            <person name="Marcet-Houben M."/>
            <person name="Mascher M."/>
            <person name="Morel G."/>
            <person name="Richard G.-F."/>
            <person name="Riechen J."/>
            <person name="Sacerdot C."/>
            <person name="Sarkar A."/>
            <person name="Savel G."/>
            <person name="Schacherer J."/>
            <person name="Sherman D."/>
            <person name="Straub M.-L."/>
            <person name="Stein N."/>
            <person name="Thierry A."/>
            <person name="Trautwein-Schult A."/>
            <person name="Westhof E."/>
            <person name="Worch S."/>
            <person name="Dujon B."/>
            <person name="Souciet J.-L."/>
            <person name="Wincker P."/>
            <person name="Scholz U."/>
            <person name="Neuveglise N."/>
        </authorList>
    </citation>
    <scope>NUCLEOTIDE SEQUENCE</scope>
    <source>
        <strain evidence="6">LS3</strain>
    </source>
</reference>
<dbReference type="InterPro" id="IPR044294">
    <property type="entry name" value="Lipase-like"/>
</dbReference>
<dbReference type="PhylomeDB" id="A0A060T4M8"/>
<evidence type="ECO:0000256" key="4">
    <source>
        <dbReference type="SAM" id="Phobius"/>
    </source>
</evidence>
<dbReference type="SUPFAM" id="SSF53474">
    <property type="entry name" value="alpha/beta-Hydrolases"/>
    <property type="match status" value="1"/>
</dbReference>
<organism evidence="6">
    <name type="scientific">Blastobotrys adeninivorans</name>
    <name type="common">Yeast</name>
    <name type="synonym">Arxula adeninivorans</name>
    <dbReference type="NCBI Taxonomy" id="409370"/>
    <lineage>
        <taxon>Eukaryota</taxon>
        <taxon>Fungi</taxon>
        <taxon>Dikarya</taxon>
        <taxon>Ascomycota</taxon>
        <taxon>Saccharomycotina</taxon>
        <taxon>Dipodascomycetes</taxon>
        <taxon>Dipodascales</taxon>
        <taxon>Trichomonascaceae</taxon>
        <taxon>Blastobotrys</taxon>
    </lineage>
</organism>
<dbReference type="GO" id="GO:0016042">
    <property type="term" value="P:lipid catabolic process"/>
    <property type="evidence" value="ECO:0007669"/>
    <property type="project" value="UniProtKB-KW"/>
</dbReference>
<dbReference type="Gene3D" id="3.40.50.1820">
    <property type="entry name" value="alpha/beta hydrolase"/>
    <property type="match status" value="1"/>
</dbReference>
<keyword evidence="2" id="KW-0442">Lipid degradation</keyword>
<feature type="region of interest" description="Disordered" evidence="3">
    <location>
        <begin position="336"/>
        <end position="361"/>
    </location>
</feature>
<evidence type="ECO:0000256" key="2">
    <source>
        <dbReference type="ARBA" id="ARBA00022963"/>
    </source>
</evidence>
<dbReference type="PANTHER" id="PTHR12482">
    <property type="entry name" value="LIPASE ROG1-RELATED-RELATED"/>
    <property type="match status" value="1"/>
</dbReference>
<keyword evidence="4" id="KW-1133">Transmembrane helix</keyword>
<evidence type="ECO:0000256" key="3">
    <source>
        <dbReference type="SAM" id="MobiDB-lite"/>
    </source>
</evidence>
<evidence type="ECO:0000256" key="1">
    <source>
        <dbReference type="ARBA" id="ARBA00007920"/>
    </source>
</evidence>
<accession>A0A060T4M8</accession>
<dbReference type="InterPro" id="IPR029058">
    <property type="entry name" value="AB_hydrolase_fold"/>
</dbReference>
<dbReference type="EMBL" id="HG937692">
    <property type="protein sequence ID" value="CDP36070.1"/>
    <property type="molecule type" value="Genomic_DNA"/>
</dbReference>
<dbReference type="GO" id="GO:0004622">
    <property type="term" value="F:phosphatidylcholine lysophospholipase activity"/>
    <property type="evidence" value="ECO:0007669"/>
    <property type="project" value="TreeGrafter"/>
</dbReference>
<feature type="compositionally biased region" description="Polar residues" evidence="3">
    <location>
        <begin position="341"/>
        <end position="353"/>
    </location>
</feature>
<keyword evidence="4" id="KW-0472">Membrane</keyword>
<feature type="domain" description="DUF676" evidence="5">
    <location>
        <begin position="2"/>
        <end position="197"/>
    </location>
</feature>
<feature type="transmembrane region" description="Helical" evidence="4">
    <location>
        <begin position="267"/>
        <end position="292"/>
    </location>
</feature>
<evidence type="ECO:0000259" key="5">
    <source>
        <dbReference type="Pfam" id="PF05057"/>
    </source>
</evidence>
<dbReference type="GO" id="GO:0005811">
    <property type="term" value="C:lipid droplet"/>
    <property type="evidence" value="ECO:0007669"/>
    <property type="project" value="TreeGrafter"/>
</dbReference>
<sequence>MENRHLFVLVHGFFGNPSHLKCMQQTFLDKWRPEDGIETFIPTNNSGLRSFDGVYLGAERCLVELEQFLIARHKADKVKFTKISFVGYSMGGLVARALVGMLYERGFFSNVEPFIFCTFASPHLGSKFNQESLRGQILNFLGSNFLGISGRDMFGHYSEVLDQLADPELRYMKALQKFPHLMLFSNAVHDRTVPFFTSFIADRDPFQTREYMEFVYFDTSPKSEAASSTSRGEDDPFFVDMRNSRMLAEISSKEIVSTRDERRMQTFLTLVIPWLLPIALALTSVTTVFSYVRAYQAEQAKRLDPSGRYLLRNHEAHSEGLAELAYYSIDEALLEEPERSPTPSTKESQTFRIASSRKGSKPLVKPTVGDGYEGLMDSTKSRLPVDDRTKRWISSLNKLPWEKYVVRLRRMHSHAEIVNRRNKPGQGQRLLEIFVDLVEDKLHEAAKA</sequence>
<dbReference type="InterPro" id="IPR007751">
    <property type="entry name" value="DUF676_lipase-like"/>
</dbReference>
<dbReference type="GO" id="GO:0047372">
    <property type="term" value="F:monoacylglycerol lipase activity"/>
    <property type="evidence" value="ECO:0007669"/>
    <property type="project" value="TreeGrafter"/>
</dbReference>